<dbReference type="EMBL" id="WMYY01000021">
    <property type="protein sequence ID" value="MTR67486.1"/>
    <property type="molecule type" value="Genomic_DNA"/>
</dbReference>
<dbReference type="InterPro" id="IPR050546">
    <property type="entry name" value="Glycosyl_Hydrlase_16"/>
</dbReference>
<dbReference type="Pfam" id="PF00722">
    <property type="entry name" value="Glyco_hydro_16"/>
    <property type="match status" value="1"/>
</dbReference>
<feature type="compositionally biased region" description="Low complexity" evidence="1">
    <location>
        <begin position="351"/>
        <end position="446"/>
    </location>
</feature>
<dbReference type="InterPro" id="IPR013320">
    <property type="entry name" value="ConA-like_dom_sf"/>
</dbReference>
<accession>A0A6A8V767</accession>
<evidence type="ECO:0000256" key="1">
    <source>
        <dbReference type="SAM" id="MobiDB-lite"/>
    </source>
</evidence>
<evidence type="ECO:0000313" key="4">
    <source>
        <dbReference type="EMBL" id="MTS01882.1"/>
    </source>
</evidence>
<proteinExistence type="predicted"/>
<dbReference type="CDD" id="cd08023">
    <property type="entry name" value="GH16_laminarinase_like"/>
    <property type="match status" value="1"/>
</dbReference>
<dbReference type="InterPro" id="IPR000757">
    <property type="entry name" value="Beta-glucanase-like"/>
</dbReference>
<dbReference type="Gene3D" id="2.60.120.200">
    <property type="match status" value="1"/>
</dbReference>
<sequence length="446" mass="49828">MKNIPSKYKKLRIGLIILGASTILSSNFFTSINTAYAESGKDSELPKYTLPEGVPTNYNVLWNDEFNGNELDQTKWGYLYSSFDTRAKTQMHFTDKPENVSVSDGVLHLTARYSPTREKWNSETNQMETVPRTNTRLDKNGKVIEEYPAPFTSGAIQTVDSKGNVKVAFKGDYYAEARVKLPMSESSWSAFWMFGTKFPDWPASGEIDILESKGYDPNYLQANVHSPFKVNADYSQQNAKRIPNNGDTQTDFHTYGVLKQSDKMTFFYDGKQFHTVDYNKLNVKTPFVDPDNTMALRFTHIVGGSFLKDGKNSPRDFTDATKHIDSYLDGSRSDMLVDYVRVWQPKEPTTEETTTTTSTTTEEPTTTTSTTTTEEPTTTTSTTTTTEEPTTTSTTTTTTEEPTTTTSTTTTEEPTTTSTTTTTEEPTTTTSTTTTEEPTTTTSTTT</sequence>
<dbReference type="GO" id="GO:0004553">
    <property type="term" value="F:hydrolase activity, hydrolyzing O-glycosyl compounds"/>
    <property type="evidence" value="ECO:0007669"/>
    <property type="project" value="InterPro"/>
</dbReference>
<dbReference type="PROSITE" id="PS51762">
    <property type="entry name" value="GH16_2"/>
    <property type="match status" value="1"/>
</dbReference>
<dbReference type="PANTHER" id="PTHR10963">
    <property type="entry name" value="GLYCOSYL HYDROLASE-RELATED"/>
    <property type="match status" value="1"/>
</dbReference>
<name>A0A6A8V767_STRPA</name>
<comment type="caution">
    <text evidence="4">The sequence shown here is derived from an EMBL/GenBank/DDBJ whole genome shotgun (WGS) entry which is preliminary data.</text>
</comment>
<feature type="non-terminal residue" evidence="4">
    <location>
        <position position="446"/>
    </location>
</feature>
<dbReference type="AlphaFoldDB" id="A0A6A8V767"/>
<evidence type="ECO:0000259" key="2">
    <source>
        <dbReference type="PROSITE" id="PS51762"/>
    </source>
</evidence>
<keyword evidence="4" id="KW-0378">Hydrolase</keyword>
<evidence type="ECO:0000313" key="3">
    <source>
        <dbReference type="EMBL" id="MTR67486.1"/>
    </source>
</evidence>
<dbReference type="SUPFAM" id="SSF49899">
    <property type="entry name" value="Concanavalin A-like lectins/glucanases"/>
    <property type="match status" value="1"/>
</dbReference>
<dbReference type="PANTHER" id="PTHR10963:SF60">
    <property type="entry name" value="GRAM-NEGATIVE BACTERIA-BINDING PROTEIN 1-RELATED"/>
    <property type="match status" value="1"/>
</dbReference>
<reference evidence="4 5" key="1">
    <citation type="journal article" date="2019" name="Nat. Med.">
        <title>A library of human gut bacterial isolates paired with longitudinal multiomics data enables mechanistic microbiome research.</title>
        <authorList>
            <person name="Poyet M."/>
            <person name="Groussin M."/>
            <person name="Gibbons S.M."/>
            <person name="Avila-Pacheco J."/>
            <person name="Jiang X."/>
            <person name="Kearney S.M."/>
            <person name="Perrotta A.R."/>
            <person name="Berdy B."/>
            <person name="Zhao S."/>
            <person name="Lieberman T.D."/>
            <person name="Swanson P.K."/>
            <person name="Smith M."/>
            <person name="Roesemann S."/>
            <person name="Alexander J.E."/>
            <person name="Rich S.A."/>
            <person name="Livny J."/>
            <person name="Vlamakis H."/>
            <person name="Clish C."/>
            <person name="Bullock K."/>
            <person name="Deik A."/>
            <person name="Scott J."/>
            <person name="Pierce K.A."/>
            <person name="Xavier R.J."/>
            <person name="Alm E.J."/>
        </authorList>
    </citation>
    <scope>NUCLEOTIDE SEQUENCE</scope>
    <source>
        <strain evidence="3 5">BIOML-A12</strain>
        <strain evidence="4">BIOML-A6</strain>
    </source>
</reference>
<protein>
    <submittedName>
        <fullName evidence="4">Family 16 glycosylhydrolase</fullName>
    </submittedName>
</protein>
<dbReference type="GO" id="GO:0005975">
    <property type="term" value="P:carbohydrate metabolic process"/>
    <property type="evidence" value="ECO:0007669"/>
    <property type="project" value="InterPro"/>
</dbReference>
<feature type="region of interest" description="Disordered" evidence="1">
    <location>
        <begin position="343"/>
        <end position="446"/>
    </location>
</feature>
<dbReference type="EMBL" id="WMZE01000005">
    <property type="protein sequence ID" value="MTS01882.1"/>
    <property type="molecule type" value="Genomic_DNA"/>
</dbReference>
<dbReference type="Proteomes" id="UP000460220">
    <property type="component" value="Unassembled WGS sequence"/>
</dbReference>
<organism evidence="4">
    <name type="scientific">Streptococcus parasanguinis</name>
    <dbReference type="NCBI Taxonomy" id="1318"/>
    <lineage>
        <taxon>Bacteria</taxon>
        <taxon>Bacillati</taxon>
        <taxon>Bacillota</taxon>
        <taxon>Bacilli</taxon>
        <taxon>Lactobacillales</taxon>
        <taxon>Streptococcaceae</taxon>
        <taxon>Streptococcus</taxon>
    </lineage>
</organism>
<evidence type="ECO:0000313" key="5">
    <source>
        <dbReference type="Proteomes" id="UP000460220"/>
    </source>
</evidence>
<gene>
    <name evidence="3" type="ORF">GMC73_09750</name>
    <name evidence="4" type="ORF">GMC90_08760</name>
</gene>
<feature type="domain" description="GH16" evidence="2">
    <location>
        <begin position="43"/>
        <end position="348"/>
    </location>
</feature>